<comment type="caution">
    <text evidence="2">The sequence shown here is derived from an EMBL/GenBank/DDBJ whole genome shotgun (WGS) entry which is preliminary data.</text>
</comment>
<gene>
    <name evidence="2" type="ORF">CCE28_00730</name>
</gene>
<dbReference type="RefSeq" id="WP_095129975.1">
    <property type="nucleotide sequence ID" value="NZ_NIBG01000001.1"/>
</dbReference>
<proteinExistence type="predicted"/>
<dbReference type="EMBL" id="NIBG01000001">
    <property type="protein sequence ID" value="PAB60990.1"/>
    <property type="molecule type" value="Genomic_DNA"/>
</dbReference>
<evidence type="ECO:0000256" key="1">
    <source>
        <dbReference type="SAM" id="Phobius"/>
    </source>
</evidence>
<feature type="transmembrane region" description="Helical" evidence="1">
    <location>
        <begin position="229"/>
        <end position="251"/>
    </location>
</feature>
<dbReference type="Proteomes" id="UP000216024">
    <property type="component" value="Unassembled WGS sequence"/>
</dbReference>
<keyword evidence="1" id="KW-0472">Membrane</keyword>
<organism evidence="2 3">
    <name type="scientific">Anaeromicrobium sediminis</name>
    <dbReference type="NCBI Taxonomy" id="1478221"/>
    <lineage>
        <taxon>Bacteria</taxon>
        <taxon>Bacillati</taxon>
        <taxon>Bacillota</taxon>
        <taxon>Clostridia</taxon>
        <taxon>Peptostreptococcales</taxon>
        <taxon>Thermotaleaceae</taxon>
        <taxon>Anaeromicrobium</taxon>
    </lineage>
</organism>
<feature type="transmembrane region" description="Helical" evidence="1">
    <location>
        <begin position="176"/>
        <end position="195"/>
    </location>
</feature>
<reference evidence="2 3" key="1">
    <citation type="submission" date="2017-06" db="EMBL/GenBank/DDBJ databases">
        <title>Draft genome sequence of anaerobic fermentative bacterium Anaeromicrobium sediminis DY2726D isolated from West Pacific Ocean sediments.</title>
        <authorList>
            <person name="Zeng X."/>
        </authorList>
    </citation>
    <scope>NUCLEOTIDE SEQUENCE [LARGE SCALE GENOMIC DNA]</scope>
    <source>
        <strain evidence="2 3">DY2726D</strain>
    </source>
</reference>
<evidence type="ECO:0000313" key="2">
    <source>
        <dbReference type="EMBL" id="PAB60990.1"/>
    </source>
</evidence>
<accession>A0A267MQI6</accession>
<feature type="transmembrane region" description="Helical" evidence="1">
    <location>
        <begin position="68"/>
        <end position="88"/>
    </location>
</feature>
<evidence type="ECO:0000313" key="3">
    <source>
        <dbReference type="Proteomes" id="UP000216024"/>
    </source>
</evidence>
<sequence length="274" mass="32706">MRKKRKKKDGSFIRDFKKDPEHIINTKYTINIIFTILLALVEITLLLYCKKFKFDWKYQCNILIVKYVVIILYFVLFSKIANISIAVDPCTGKEKFEPNILVKIYQSNFIILLFFVYMYYYLSNLYLEKIWQFGIITSIYLCLNIYSRDFFIEIIFKDKERIINNIYRLKKNIQTYNGRVLGILEGLFISAFILIREYTVIYGFLLFKSIASFRTNSNNHDGEKEHAEFYLMGTLSSYLISIGLTFLYIIVIKLQFNIYIVNILNKYLFQIVIP</sequence>
<keyword evidence="1" id="KW-0812">Transmembrane</keyword>
<protein>
    <submittedName>
        <fullName evidence="2">Uncharacterized protein</fullName>
    </submittedName>
</protein>
<feature type="transmembrane region" description="Helical" evidence="1">
    <location>
        <begin position="133"/>
        <end position="156"/>
    </location>
</feature>
<feature type="transmembrane region" description="Helical" evidence="1">
    <location>
        <begin position="28"/>
        <end position="48"/>
    </location>
</feature>
<dbReference type="AlphaFoldDB" id="A0A267MQI6"/>
<name>A0A267MQI6_9FIRM</name>
<keyword evidence="3" id="KW-1185">Reference proteome</keyword>
<keyword evidence="1" id="KW-1133">Transmembrane helix</keyword>
<feature type="transmembrane region" description="Helical" evidence="1">
    <location>
        <begin position="100"/>
        <end position="121"/>
    </location>
</feature>